<sequence length="226" mass="23276">MVLGRLAVWALLVGLIGSADLTHGQGAGGAHSVAMTGAMGNKALLVIAGSAPKALAAGDSHQGVKVLSVAGDSAVVEVAGQRQTIRLGGAPVSLGDQPGQGGARGERIVLTSGSGGHFTTAGSINGKAVRFMVDTGATSVAMGAAEARRLGIDYEKGQRGMAHTANGSVHTYRVKLDRVRIQDVEVFNVDATVMPSNMSEILLGNSFLNRFQMQKAADQLTLIRRF</sequence>
<dbReference type="OrthoDB" id="185963at2"/>
<dbReference type="EC" id="3.4.23.-" evidence="1"/>
<dbReference type="Pfam" id="PF13975">
    <property type="entry name" value="gag-asp_proteas"/>
    <property type="match status" value="1"/>
</dbReference>
<dbReference type="GO" id="GO:0004190">
    <property type="term" value="F:aspartic-type endopeptidase activity"/>
    <property type="evidence" value="ECO:0007669"/>
    <property type="project" value="InterPro"/>
</dbReference>
<evidence type="ECO:0000313" key="2">
    <source>
        <dbReference type="Proteomes" id="UP000292120"/>
    </source>
</evidence>
<evidence type="ECO:0000313" key="1">
    <source>
        <dbReference type="EMBL" id="TBO34594.1"/>
    </source>
</evidence>
<dbReference type="PROSITE" id="PS00141">
    <property type="entry name" value="ASP_PROTEASE"/>
    <property type="match status" value="1"/>
</dbReference>
<accession>A0A4Q9H679</accession>
<dbReference type="InterPro" id="IPR021109">
    <property type="entry name" value="Peptidase_aspartic_dom_sf"/>
</dbReference>
<reference evidence="1 2" key="1">
    <citation type="submission" date="2019-02" db="EMBL/GenBank/DDBJ databases">
        <title>Aquabacterium sp. strain KMB7.</title>
        <authorList>
            <person name="Chen W.-M."/>
        </authorList>
    </citation>
    <scope>NUCLEOTIDE SEQUENCE [LARGE SCALE GENOMIC DNA]</scope>
    <source>
        <strain evidence="1 2">KMB7</strain>
    </source>
</reference>
<dbReference type="InterPro" id="IPR011969">
    <property type="entry name" value="Clan_AA_Asp_peptidase_C"/>
</dbReference>
<name>A0A4Q9H679_9BURK</name>
<keyword evidence="1" id="KW-0378">Hydrolase</keyword>
<keyword evidence="2" id="KW-1185">Reference proteome</keyword>
<dbReference type="Proteomes" id="UP000292120">
    <property type="component" value="Unassembled WGS sequence"/>
</dbReference>
<keyword evidence="1" id="KW-0645">Protease</keyword>
<dbReference type="GO" id="GO:0006508">
    <property type="term" value="P:proteolysis"/>
    <property type="evidence" value="ECO:0007669"/>
    <property type="project" value="UniProtKB-KW"/>
</dbReference>
<dbReference type="EMBL" id="SIXI01000001">
    <property type="protein sequence ID" value="TBO34594.1"/>
    <property type="molecule type" value="Genomic_DNA"/>
</dbReference>
<protein>
    <submittedName>
        <fullName evidence="1">TIGR02281 family clan AA aspartic protease</fullName>
        <ecNumber evidence="1">3.4.23.-</ecNumber>
    </submittedName>
</protein>
<organism evidence="1 2">
    <name type="scientific">Aquabacterium lacunae</name>
    <dbReference type="NCBI Taxonomy" id="2528630"/>
    <lineage>
        <taxon>Bacteria</taxon>
        <taxon>Pseudomonadati</taxon>
        <taxon>Pseudomonadota</taxon>
        <taxon>Betaproteobacteria</taxon>
        <taxon>Burkholderiales</taxon>
        <taxon>Aquabacterium</taxon>
    </lineage>
</organism>
<dbReference type="Gene3D" id="2.40.70.10">
    <property type="entry name" value="Acid Proteases"/>
    <property type="match status" value="1"/>
</dbReference>
<dbReference type="InterPro" id="IPR001969">
    <property type="entry name" value="Aspartic_peptidase_AS"/>
</dbReference>
<dbReference type="InterPro" id="IPR034122">
    <property type="entry name" value="Retropepsin-like_bacterial"/>
</dbReference>
<gene>
    <name evidence="1" type="ORF">EYS42_02590</name>
</gene>
<dbReference type="AlphaFoldDB" id="A0A4Q9H679"/>
<dbReference type="CDD" id="cd05483">
    <property type="entry name" value="retropepsin_like_bacteria"/>
    <property type="match status" value="1"/>
</dbReference>
<proteinExistence type="predicted"/>
<dbReference type="SUPFAM" id="SSF50630">
    <property type="entry name" value="Acid proteases"/>
    <property type="match status" value="1"/>
</dbReference>
<comment type="caution">
    <text evidence="1">The sequence shown here is derived from an EMBL/GenBank/DDBJ whole genome shotgun (WGS) entry which is preliminary data.</text>
</comment>
<dbReference type="NCBIfam" id="TIGR02281">
    <property type="entry name" value="clan_AA_DTGA"/>
    <property type="match status" value="1"/>
</dbReference>